<protein>
    <submittedName>
        <fullName evidence="1">Uncharacterized protein</fullName>
    </submittedName>
</protein>
<dbReference type="EMBL" id="JAACXV010014224">
    <property type="protein sequence ID" value="KAF7269469.1"/>
    <property type="molecule type" value="Genomic_DNA"/>
</dbReference>
<dbReference type="AlphaFoldDB" id="A0A834HWL7"/>
<evidence type="ECO:0000313" key="1">
    <source>
        <dbReference type="EMBL" id="KAF7269469.1"/>
    </source>
</evidence>
<dbReference type="Proteomes" id="UP000625711">
    <property type="component" value="Unassembled WGS sequence"/>
</dbReference>
<keyword evidence="2" id="KW-1185">Reference proteome</keyword>
<evidence type="ECO:0000313" key="2">
    <source>
        <dbReference type="Proteomes" id="UP000625711"/>
    </source>
</evidence>
<sequence>MSTEDGERSGRPKEIIIDRFMRNTINGPMHIHELQMKLVNNRFKQRRTGPSENNYLHMKLDNKRRIPTG</sequence>
<organism evidence="1 2">
    <name type="scientific">Rhynchophorus ferrugineus</name>
    <name type="common">Red palm weevil</name>
    <name type="synonym">Curculio ferrugineus</name>
    <dbReference type="NCBI Taxonomy" id="354439"/>
    <lineage>
        <taxon>Eukaryota</taxon>
        <taxon>Metazoa</taxon>
        <taxon>Ecdysozoa</taxon>
        <taxon>Arthropoda</taxon>
        <taxon>Hexapoda</taxon>
        <taxon>Insecta</taxon>
        <taxon>Pterygota</taxon>
        <taxon>Neoptera</taxon>
        <taxon>Endopterygota</taxon>
        <taxon>Coleoptera</taxon>
        <taxon>Polyphaga</taxon>
        <taxon>Cucujiformia</taxon>
        <taxon>Curculionidae</taxon>
        <taxon>Dryophthorinae</taxon>
        <taxon>Rhynchophorus</taxon>
    </lineage>
</organism>
<gene>
    <name evidence="1" type="ORF">GWI33_017520</name>
</gene>
<accession>A0A834HWL7</accession>
<comment type="caution">
    <text evidence="1">The sequence shown here is derived from an EMBL/GenBank/DDBJ whole genome shotgun (WGS) entry which is preliminary data.</text>
</comment>
<dbReference type="OrthoDB" id="10065579at2759"/>
<name>A0A834HWL7_RHYFE</name>
<proteinExistence type="predicted"/>
<reference evidence="1" key="1">
    <citation type="submission" date="2020-08" db="EMBL/GenBank/DDBJ databases">
        <title>Genome sequencing and assembly of the red palm weevil Rhynchophorus ferrugineus.</title>
        <authorList>
            <person name="Dias G.B."/>
            <person name="Bergman C.M."/>
            <person name="Manee M."/>
        </authorList>
    </citation>
    <scope>NUCLEOTIDE SEQUENCE</scope>
    <source>
        <strain evidence="1">AA-2017</strain>
        <tissue evidence="1">Whole larva</tissue>
    </source>
</reference>